<comment type="caution">
    <text evidence="2">The sequence shown here is derived from an EMBL/GenBank/DDBJ whole genome shotgun (WGS) entry which is preliminary data.</text>
</comment>
<feature type="transmembrane region" description="Helical" evidence="1">
    <location>
        <begin position="7"/>
        <end position="25"/>
    </location>
</feature>
<evidence type="ECO:0000256" key="1">
    <source>
        <dbReference type="SAM" id="Phobius"/>
    </source>
</evidence>
<accession>A0A828U3N6</accession>
<dbReference type="AlphaFoldDB" id="A0A828U3N6"/>
<keyword evidence="1" id="KW-0472">Membrane</keyword>
<protein>
    <submittedName>
        <fullName evidence="2">Putative membrane protein</fullName>
    </submittedName>
</protein>
<dbReference type="Proteomes" id="UP000005272">
    <property type="component" value="Unassembled WGS sequence"/>
</dbReference>
<evidence type="ECO:0000313" key="2">
    <source>
        <dbReference type="EMBL" id="EHU43074.1"/>
    </source>
</evidence>
<reference evidence="2 3" key="1">
    <citation type="journal article" date="2012" name="J. Bacteriol.">
        <title>Draft Genome Sequences of the Diarrheagenic Escherichia coli Collection.</title>
        <authorList>
            <person name="Hazen T.H."/>
            <person name="Sahl J.W."/>
            <person name="Redman J.C."/>
            <person name="Morris C.R."/>
            <person name="Daugherty S.C."/>
            <person name="Chibucos M.C."/>
            <person name="Sengamalay N.A."/>
            <person name="Fraser-Liggett C.M."/>
            <person name="Steinsland H."/>
            <person name="Whittam T.S."/>
            <person name="Whittam B."/>
            <person name="Manning S.D."/>
            <person name="Rasko D.A."/>
        </authorList>
    </citation>
    <scope>NUCLEOTIDE SEQUENCE [LARGE SCALE GENOMIC DNA]</scope>
    <source>
        <strain evidence="2 3">DEC2D</strain>
    </source>
</reference>
<name>A0A828U3N6_ECOLX</name>
<dbReference type="EMBL" id="AIFC01000027">
    <property type="protein sequence ID" value="EHU43074.1"/>
    <property type="molecule type" value="Genomic_DNA"/>
</dbReference>
<sequence>MLWVFDLVFFDIFLALNIVLFKLTFSSHHLFIEKGVFFGFLFCCDFCIF</sequence>
<keyword evidence="1" id="KW-1133">Transmembrane helix</keyword>
<gene>
    <name evidence="2" type="ORF">ECDEC2D_3411</name>
</gene>
<keyword evidence="1" id="KW-0812">Transmembrane</keyword>
<proteinExistence type="predicted"/>
<evidence type="ECO:0000313" key="3">
    <source>
        <dbReference type="Proteomes" id="UP000005272"/>
    </source>
</evidence>
<organism evidence="2 3">
    <name type="scientific">Escherichia coli DEC2D</name>
    <dbReference type="NCBI Taxonomy" id="868141"/>
    <lineage>
        <taxon>Bacteria</taxon>
        <taxon>Pseudomonadati</taxon>
        <taxon>Pseudomonadota</taxon>
        <taxon>Gammaproteobacteria</taxon>
        <taxon>Enterobacterales</taxon>
        <taxon>Enterobacteriaceae</taxon>
        <taxon>Escherichia</taxon>
    </lineage>
</organism>